<comment type="caution">
    <text evidence="2">The sequence shown here is derived from an EMBL/GenBank/DDBJ whole genome shotgun (WGS) entry which is preliminary data.</text>
</comment>
<gene>
    <name evidence="2" type="ORF">EGI89_06550</name>
</gene>
<keyword evidence="1" id="KW-0812">Transmembrane</keyword>
<protein>
    <recommendedName>
        <fullName evidence="4">Helix-hairpin-helix domain-containing protein</fullName>
    </recommendedName>
</protein>
<dbReference type="EMBL" id="RHPO01000010">
    <property type="protein sequence ID" value="RRT92141.1"/>
    <property type="molecule type" value="Genomic_DNA"/>
</dbReference>
<organism evidence="2 3">
    <name type="scientific">Empedobacter falsenii</name>
    <dbReference type="NCBI Taxonomy" id="343874"/>
    <lineage>
        <taxon>Bacteria</taxon>
        <taxon>Pseudomonadati</taxon>
        <taxon>Bacteroidota</taxon>
        <taxon>Flavobacteriia</taxon>
        <taxon>Flavobacteriales</taxon>
        <taxon>Weeksellaceae</taxon>
        <taxon>Empedobacter</taxon>
    </lineage>
</organism>
<accession>A0A3R8SM18</accession>
<keyword evidence="1" id="KW-0472">Membrane</keyword>
<feature type="transmembrane region" description="Helical" evidence="1">
    <location>
        <begin position="31"/>
        <end position="49"/>
    </location>
</feature>
<name>A0A3R8SM18_9FLAO</name>
<evidence type="ECO:0000313" key="3">
    <source>
        <dbReference type="Proteomes" id="UP000267844"/>
    </source>
</evidence>
<reference evidence="2 3" key="1">
    <citation type="submission" date="2018-10" db="EMBL/GenBank/DDBJ databases">
        <title>Transmission dynamics of multidrug resistant bacteria on intensive care unit surfaces.</title>
        <authorList>
            <person name="D'Souza A.W."/>
            <person name="Potter R.F."/>
            <person name="Wallace M."/>
            <person name="Shupe A."/>
            <person name="Patel S."/>
            <person name="Sun S."/>
            <person name="Gul D."/>
            <person name="Kwon J.H."/>
            <person name="Andleeb S."/>
            <person name="Burnham C.-A.D."/>
            <person name="Dantas G."/>
        </authorList>
    </citation>
    <scope>NUCLEOTIDE SEQUENCE [LARGE SCALE GENOMIC DNA]</scope>
    <source>
        <strain evidence="2 3">WF_348</strain>
    </source>
</reference>
<dbReference type="SUPFAM" id="SSF47781">
    <property type="entry name" value="RuvA domain 2-like"/>
    <property type="match status" value="4"/>
</dbReference>
<dbReference type="Proteomes" id="UP000267844">
    <property type="component" value="Unassembled WGS sequence"/>
</dbReference>
<proteinExistence type="predicted"/>
<evidence type="ECO:0000256" key="1">
    <source>
        <dbReference type="SAM" id="Phobius"/>
    </source>
</evidence>
<dbReference type="AlphaFoldDB" id="A0A3R8SM18"/>
<evidence type="ECO:0008006" key="4">
    <source>
        <dbReference type="Google" id="ProtNLM"/>
    </source>
</evidence>
<dbReference type="InterPro" id="IPR010994">
    <property type="entry name" value="RuvA_2-like"/>
</dbReference>
<sequence length="413" mass="48190">MFDKDIIFTSFPTKMKYLKKSTFYLNKSQRFGLYLLFVLILLFEIFQHISVEKETYQLSEADKALLANYQKTPKNYTFNSTSNKQVKDSIKPFNPNELSLEDCMNLGFSERQAEVILKYKGIVGGEFTSKEQLKKCYVIDEGKYNELAPFVLLPEQSKSSFIDYSSPKTKIVYKNFNPNDLPQQGWEKLGFSPKQAEIIMKYKQIVGGKFTSKEQLRKCFVIDDAKYAEMKTYILLPEKSKEDEKNEKKQSGKKIQYVKFNPNSYSENDWQKIGFSSKQAASIMKYKNILGGQFKSKEQLKKCYMISDEKYAEMESYIDLPENVIYKAEQPKVEQSKSEDKVAEKIEIKGKFNPNNLSHEDWIKLGFTEKQVNTILNFKRSLGGSFKDAKTLKRCYAISEEKFMEIEPYLVFE</sequence>
<keyword evidence="1" id="KW-1133">Transmembrane helix</keyword>
<evidence type="ECO:0000313" key="2">
    <source>
        <dbReference type="EMBL" id="RRT92141.1"/>
    </source>
</evidence>